<reference evidence="3" key="1">
    <citation type="submission" date="2016-03" db="EMBL/GenBank/DDBJ databases">
        <authorList>
            <person name="Devillers H."/>
        </authorList>
    </citation>
    <scope>NUCLEOTIDE SEQUENCE [LARGE SCALE GENOMIC DNA]</scope>
</reference>
<dbReference type="Proteomes" id="UP000191024">
    <property type="component" value="Chromosome C"/>
</dbReference>
<dbReference type="EMBL" id="LT598466">
    <property type="protein sequence ID" value="SCU85062.1"/>
    <property type="molecule type" value="Genomic_DNA"/>
</dbReference>
<dbReference type="OrthoDB" id="2195113at2759"/>
<dbReference type="GO" id="GO:0042175">
    <property type="term" value="C:nuclear outer membrane-endoplasmic reticulum membrane network"/>
    <property type="evidence" value="ECO:0007669"/>
    <property type="project" value="TreeGrafter"/>
</dbReference>
<dbReference type="GO" id="GO:0008298">
    <property type="term" value="P:intracellular mRNA localization"/>
    <property type="evidence" value="ECO:0007669"/>
    <property type="project" value="TreeGrafter"/>
</dbReference>
<protein>
    <submittedName>
        <fullName evidence="2">LAMI_0C10000g1_1</fullName>
    </submittedName>
</protein>
<dbReference type="GO" id="GO:0003729">
    <property type="term" value="F:mRNA binding"/>
    <property type="evidence" value="ECO:0007669"/>
    <property type="project" value="TreeGrafter"/>
</dbReference>
<evidence type="ECO:0000313" key="3">
    <source>
        <dbReference type="Proteomes" id="UP000191024"/>
    </source>
</evidence>
<accession>A0A1G4J685</accession>
<feature type="region of interest" description="Disordered" evidence="1">
    <location>
        <begin position="396"/>
        <end position="419"/>
    </location>
</feature>
<dbReference type="GO" id="GO:1990904">
    <property type="term" value="C:ribonucleoprotein complex"/>
    <property type="evidence" value="ECO:0007669"/>
    <property type="project" value="TreeGrafter"/>
</dbReference>
<dbReference type="PANTHER" id="PTHR31027">
    <property type="entry name" value="NUCLEAR SEGREGATION PROTEIN BFR1"/>
    <property type="match status" value="1"/>
</dbReference>
<dbReference type="PANTHER" id="PTHR31027:SF2">
    <property type="entry name" value="LEBERCILIN DOMAIN-CONTAINING PROTEIN"/>
    <property type="match status" value="1"/>
</dbReference>
<organism evidence="2 3">
    <name type="scientific">Lachancea mirantina</name>
    <dbReference type="NCBI Taxonomy" id="1230905"/>
    <lineage>
        <taxon>Eukaryota</taxon>
        <taxon>Fungi</taxon>
        <taxon>Dikarya</taxon>
        <taxon>Ascomycota</taxon>
        <taxon>Saccharomycotina</taxon>
        <taxon>Saccharomycetes</taxon>
        <taxon>Saccharomycetales</taxon>
        <taxon>Saccharomycetaceae</taxon>
        <taxon>Lachancea</taxon>
    </lineage>
</organism>
<dbReference type="GO" id="GO:0005783">
    <property type="term" value="C:endoplasmic reticulum"/>
    <property type="evidence" value="ECO:0007669"/>
    <property type="project" value="TreeGrafter"/>
</dbReference>
<evidence type="ECO:0000256" key="1">
    <source>
        <dbReference type="SAM" id="MobiDB-lite"/>
    </source>
</evidence>
<gene>
    <name evidence="2" type="ORF">LAMI_0C10000G</name>
</gene>
<proteinExistence type="predicted"/>
<sequence length="455" mass="52045">MSSNLDAKKRSNLKRPDVGVRDKKLEVLNAQLKKVDTEVQAIRKQIDQHQLGSGAQDERSKLHQDLRDIIKVQSDLKSRRQTVHDKIRSLDSDIKRKDGQISAKIGTKSRYQSVDEIKSRIAEIDADVSSGQLSLVQEKLHVKEMQSLNKLIKDFQAVDPIKKSIDQDRASIASLKQELNEMNPREVSAKFEATQKKLNDVQSKNQVVYDKRQTLFAKRSALYKKRDEIYSQINQIRSDFDNEFQAFKGKLEKERLKREEDQKLSKLLEEKDTALGKLQEKLLHARQPAFTYEIGAIENVLVVLDPTYVKPKKQTLEALASTSEPKAEIKKVEADDLVPIVKEKEEFFAGGSKSKKNKKKQSSNSTKFSLEPTMIALLAELDVAVPLSKEEVPKTVEQLKAKHEELSSKQDEQTEKNISAAEKQIKDLELSFEKKEEQVKKELEEKRAAEKKEDD</sequence>
<dbReference type="AlphaFoldDB" id="A0A1G4J685"/>
<dbReference type="InterPro" id="IPR039604">
    <property type="entry name" value="Bfr1"/>
</dbReference>
<dbReference type="STRING" id="1230905.A0A1G4J685"/>
<feature type="compositionally biased region" description="Basic and acidic residues" evidence="1">
    <location>
        <begin position="396"/>
        <end position="415"/>
    </location>
</feature>
<name>A0A1G4J685_9SACH</name>
<evidence type="ECO:0000313" key="2">
    <source>
        <dbReference type="EMBL" id="SCU85062.1"/>
    </source>
</evidence>
<keyword evidence="3" id="KW-1185">Reference proteome</keyword>